<evidence type="ECO:0000256" key="5">
    <source>
        <dbReference type="ARBA" id="ARBA00022927"/>
    </source>
</evidence>
<dbReference type="Pfam" id="PF07817">
    <property type="entry name" value="GLE1"/>
    <property type="match status" value="1"/>
</dbReference>
<evidence type="ECO:0000313" key="12">
    <source>
        <dbReference type="EMBL" id="KAF2077459.1"/>
    </source>
</evidence>
<evidence type="ECO:0000256" key="3">
    <source>
        <dbReference type="ARBA" id="ARBA00022448"/>
    </source>
</evidence>
<feature type="compositionally biased region" description="Basic and acidic residues" evidence="11">
    <location>
        <begin position="393"/>
        <end position="405"/>
    </location>
</feature>
<comment type="subcellular location">
    <subcellularLocation>
        <location evidence="1">Nucleus</location>
        <location evidence="1">Nuclear pore complex</location>
    </subcellularLocation>
</comment>
<evidence type="ECO:0000256" key="4">
    <source>
        <dbReference type="ARBA" id="ARBA00022816"/>
    </source>
</evidence>
<evidence type="ECO:0000256" key="11">
    <source>
        <dbReference type="SAM" id="MobiDB-lite"/>
    </source>
</evidence>
<dbReference type="PANTHER" id="PTHR12960">
    <property type="entry name" value="GLE-1-RELATED"/>
    <property type="match status" value="1"/>
</dbReference>
<keyword evidence="6" id="KW-0811">Translocation</keyword>
<dbReference type="InterPro" id="IPR038506">
    <property type="entry name" value="GLE1-like_sf"/>
</dbReference>
<keyword evidence="13" id="KW-1185">Reference proteome</keyword>
<comment type="caution">
    <text evidence="12">The sequence shown here is derived from an EMBL/GenBank/DDBJ whole genome shotgun (WGS) entry which is preliminary data.</text>
</comment>
<dbReference type="GO" id="GO:0005543">
    <property type="term" value="F:phospholipid binding"/>
    <property type="evidence" value="ECO:0007669"/>
    <property type="project" value="TreeGrafter"/>
</dbReference>
<evidence type="ECO:0000256" key="7">
    <source>
        <dbReference type="ARBA" id="ARBA00023132"/>
    </source>
</evidence>
<dbReference type="GO" id="GO:0016973">
    <property type="term" value="P:poly(A)+ mRNA export from nucleus"/>
    <property type="evidence" value="ECO:0007669"/>
    <property type="project" value="InterPro"/>
</dbReference>
<dbReference type="GO" id="GO:0044614">
    <property type="term" value="C:nuclear pore cytoplasmic filaments"/>
    <property type="evidence" value="ECO:0007669"/>
    <property type="project" value="TreeGrafter"/>
</dbReference>
<dbReference type="GO" id="GO:0015031">
    <property type="term" value="P:protein transport"/>
    <property type="evidence" value="ECO:0007669"/>
    <property type="project" value="UniProtKB-KW"/>
</dbReference>
<organism evidence="12 13">
    <name type="scientific">Polysphondylium violaceum</name>
    <dbReference type="NCBI Taxonomy" id="133409"/>
    <lineage>
        <taxon>Eukaryota</taxon>
        <taxon>Amoebozoa</taxon>
        <taxon>Evosea</taxon>
        <taxon>Eumycetozoa</taxon>
        <taxon>Dictyostelia</taxon>
        <taxon>Dictyosteliales</taxon>
        <taxon>Dictyosteliaceae</taxon>
        <taxon>Polysphondylium</taxon>
    </lineage>
</organism>
<dbReference type="GO" id="GO:0005737">
    <property type="term" value="C:cytoplasm"/>
    <property type="evidence" value="ECO:0007669"/>
    <property type="project" value="TreeGrafter"/>
</dbReference>
<feature type="region of interest" description="Disordered" evidence="11">
    <location>
        <begin position="393"/>
        <end position="417"/>
    </location>
</feature>
<keyword evidence="7" id="KW-0906">Nuclear pore complex</keyword>
<feature type="compositionally biased region" description="Acidic residues" evidence="11">
    <location>
        <begin position="91"/>
        <end position="102"/>
    </location>
</feature>
<feature type="region of interest" description="Disordered" evidence="11">
    <location>
        <begin position="147"/>
        <end position="186"/>
    </location>
</feature>
<dbReference type="AlphaFoldDB" id="A0A8J4VAS3"/>
<dbReference type="Proteomes" id="UP000695562">
    <property type="component" value="Unassembled WGS sequence"/>
</dbReference>
<dbReference type="InterPro" id="IPR012476">
    <property type="entry name" value="GLE1"/>
</dbReference>
<evidence type="ECO:0000256" key="1">
    <source>
        <dbReference type="ARBA" id="ARBA00004567"/>
    </source>
</evidence>
<protein>
    <recommendedName>
        <fullName evidence="9">mRNA export factor GLE1</fullName>
    </recommendedName>
    <alternativeName>
        <fullName evidence="10">Nucleoporin GLE1</fullName>
    </alternativeName>
</protein>
<keyword evidence="8" id="KW-0539">Nucleus</keyword>
<evidence type="ECO:0000256" key="6">
    <source>
        <dbReference type="ARBA" id="ARBA00023010"/>
    </source>
</evidence>
<evidence type="ECO:0000256" key="9">
    <source>
        <dbReference type="ARBA" id="ARBA00026227"/>
    </source>
</evidence>
<evidence type="ECO:0000313" key="13">
    <source>
        <dbReference type="Proteomes" id="UP000695562"/>
    </source>
</evidence>
<keyword evidence="3" id="KW-0813">Transport</keyword>
<sequence length="721" mass="84897">MTSTDIYTYNHKNFSNNDNDDGSNSNVLTNDTKRVTKILSFDPLLSPFKNIKLNNKYTSTTTTTTTQIRNDNPKSKFSANYSFESSINEDNSSEEEEEEDDDFYIKPPIRSASVIIPKDTTTPLLNSFNRSNSSPIKYGSKISANIDIDSDNEDDNNNNNDNNDSYAQHEENNSNNEQEQQQEDRKEKYNLRNIVLNSFQSDLIIKRLQDKRNNERNQIVNETSIQIESEWKSIKDNCEKERILEMNQFIREKNKIYRFIEKQHIHEKKQSMQKLKEMKNDFKIQNDQSDLIFKQRIQEQERLRKERERIERERLEKERLEKERIEKEQKERLEKERIEKERLEKERVEKERLENERIEKERLENERLEKERLEKERLENERVEKERLENERLEKERLENEKQSRQTETTTTTPTTTTLSTISTQEYSFSDNKILNQYKENQEYLNNTISYINQYKDSIPINLKDYEKSLIKKINININQISAEMSQVMEKSKNLINLLNQEKTREYFYKVSLITIVNKSMGQVEAQITFHQESAYPLSVVLSQICVVHPDLTKLLVAKFNQCCIYTVPMYVNSGGVRDASVFKKMGYLADPATGNILETEEEFQKRMVGYMALYCSIFYTKSKISEFQLNTAMEWIASVCVLKPQRITPSLLVVFLTILGSTLVERYQNEFLTLVGTFINLGSKYKSIVGLEGALSRLQLLFDQLKSNGTIPKPLGFSFQ</sequence>
<reference evidence="12" key="1">
    <citation type="submission" date="2020-01" db="EMBL/GenBank/DDBJ databases">
        <title>Development of genomics and gene disruption for Polysphondylium violaceum indicates a role for the polyketide synthase stlB in stalk morphogenesis.</title>
        <authorList>
            <person name="Narita B."/>
            <person name="Kawabe Y."/>
            <person name="Kin K."/>
            <person name="Saito T."/>
            <person name="Gibbs R."/>
            <person name="Kuspa A."/>
            <person name="Muzny D."/>
            <person name="Queller D."/>
            <person name="Richards S."/>
            <person name="Strassman J."/>
            <person name="Sucgang R."/>
            <person name="Worley K."/>
            <person name="Schaap P."/>
        </authorList>
    </citation>
    <scope>NUCLEOTIDE SEQUENCE</scope>
    <source>
        <strain evidence="12">QSvi11</strain>
    </source>
</reference>
<dbReference type="EMBL" id="AJWJ01000028">
    <property type="protein sequence ID" value="KAF2077459.1"/>
    <property type="molecule type" value="Genomic_DNA"/>
</dbReference>
<keyword evidence="5" id="KW-0653">Protein transport</keyword>
<feature type="compositionally biased region" description="Low complexity" evidence="11">
    <location>
        <begin position="407"/>
        <end position="417"/>
    </location>
</feature>
<evidence type="ECO:0000256" key="2">
    <source>
        <dbReference type="ARBA" id="ARBA00011056"/>
    </source>
</evidence>
<dbReference type="GO" id="GO:0031369">
    <property type="term" value="F:translation initiation factor binding"/>
    <property type="evidence" value="ECO:0007669"/>
    <property type="project" value="TreeGrafter"/>
</dbReference>
<evidence type="ECO:0000256" key="8">
    <source>
        <dbReference type="ARBA" id="ARBA00023242"/>
    </source>
</evidence>
<name>A0A8J4VAS3_9MYCE</name>
<evidence type="ECO:0000256" key="10">
    <source>
        <dbReference type="ARBA" id="ARBA00029983"/>
    </source>
</evidence>
<dbReference type="PANTHER" id="PTHR12960:SF0">
    <property type="entry name" value="MRNA EXPORT FACTOR GLE1"/>
    <property type="match status" value="1"/>
</dbReference>
<feature type="region of interest" description="Disordered" evidence="11">
    <location>
        <begin position="85"/>
        <end position="105"/>
    </location>
</feature>
<accession>A0A8J4VAS3</accession>
<gene>
    <name evidence="12" type="ORF">CYY_001232</name>
</gene>
<dbReference type="Gene3D" id="1.25.40.510">
    <property type="entry name" value="GLE1-like"/>
    <property type="match status" value="1"/>
</dbReference>
<proteinExistence type="inferred from homology"/>
<dbReference type="GO" id="GO:0000822">
    <property type="term" value="F:inositol hexakisphosphate binding"/>
    <property type="evidence" value="ECO:0007669"/>
    <property type="project" value="TreeGrafter"/>
</dbReference>
<comment type="similarity">
    <text evidence="2">Belongs to the GLE1 family.</text>
</comment>
<dbReference type="OrthoDB" id="21533at2759"/>
<keyword evidence="4" id="KW-0509">mRNA transport</keyword>